<evidence type="ECO:0000256" key="8">
    <source>
        <dbReference type="ARBA" id="ARBA00042843"/>
    </source>
</evidence>
<dbReference type="InterPro" id="IPR020103">
    <property type="entry name" value="PsdUridine_synth_cat_dom_sf"/>
</dbReference>
<comment type="catalytic activity">
    <reaction evidence="3">
        <text>uridine(2604) in 23S rRNA = pseudouridine(2604) in 23S rRNA</text>
        <dbReference type="Rhea" id="RHEA:38875"/>
        <dbReference type="Rhea" id="RHEA-COMP:10093"/>
        <dbReference type="Rhea" id="RHEA-COMP:10094"/>
        <dbReference type="ChEBI" id="CHEBI:65314"/>
        <dbReference type="ChEBI" id="CHEBI:65315"/>
        <dbReference type="EC" id="5.4.99.21"/>
    </reaction>
</comment>
<dbReference type="InterPro" id="IPR002942">
    <property type="entry name" value="S4_RNA-bd"/>
</dbReference>
<dbReference type="Gene3D" id="3.30.70.580">
    <property type="entry name" value="Pseudouridine synthase I, catalytic domain, N-terminal subdomain"/>
    <property type="match status" value="1"/>
</dbReference>
<dbReference type="Pfam" id="PF00849">
    <property type="entry name" value="PseudoU_synth_2"/>
    <property type="match status" value="1"/>
</dbReference>
<dbReference type="Pfam" id="PF01479">
    <property type="entry name" value="S4"/>
    <property type="match status" value="1"/>
</dbReference>
<name>A0A840G4U0_RHOTE</name>
<dbReference type="SUPFAM" id="SSF55174">
    <property type="entry name" value="Alpha-L RNA-binding motif"/>
    <property type="match status" value="1"/>
</dbReference>
<organism evidence="14 15">
    <name type="scientific">Rhodocyclus tenuis</name>
    <name type="common">Rhodospirillum tenue</name>
    <dbReference type="NCBI Taxonomy" id="1066"/>
    <lineage>
        <taxon>Bacteria</taxon>
        <taxon>Pseudomonadati</taxon>
        <taxon>Pseudomonadota</taxon>
        <taxon>Betaproteobacteria</taxon>
        <taxon>Rhodocyclales</taxon>
        <taxon>Rhodocyclaceae</taxon>
        <taxon>Rhodocyclus</taxon>
    </lineage>
</organism>
<evidence type="ECO:0000256" key="7">
    <source>
        <dbReference type="ARBA" id="ARBA00041697"/>
    </source>
</evidence>
<gene>
    <name evidence="14" type="ORF">GGD90_001309</name>
</gene>
<comment type="caution">
    <text evidence="14">The sequence shown here is derived from an EMBL/GenBank/DDBJ whole genome shotgun (WGS) entry which is preliminary data.</text>
</comment>
<comment type="catalytic activity">
    <reaction evidence="2">
        <text>uridine(35) in tRNA(Tyr) = pseudouridine(35) in tRNA(Tyr)</text>
        <dbReference type="Rhea" id="RHEA:60556"/>
        <dbReference type="Rhea" id="RHEA-COMP:15607"/>
        <dbReference type="Rhea" id="RHEA-COMP:15608"/>
        <dbReference type="ChEBI" id="CHEBI:65314"/>
        <dbReference type="ChEBI" id="CHEBI:65315"/>
    </reaction>
</comment>
<dbReference type="InterPro" id="IPR006145">
    <property type="entry name" value="PsdUridine_synth_RsuA/RluA"/>
</dbReference>
<evidence type="ECO:0000256" key="1">
    <source>
        <dbReference type="ARBA" id="ARBA00023235"/>
    </source>
</evidence>
<dbReference type="GO" id="GO:0003723">
    <property type="term" value="F:RNA binding"/>
    <property type="evidence" value="ECO:0007669"/>
    <property type="project" value="UniProtKB-KW"/>
</dbReference>
<dbReference type="EMBL" id="JACIGE010000003">
    <property type="protein sequence ID" value="MBB4246946.1"/>
    <property type="molecule type" value="Genomic_DNA"/>
</dbReference>
<dbReference type="InterPro" id="IPR000748">
    <property type="entry name" value="PsdUridine_synth_RsuA/RluB/E/F"/>
</dbReference>
<dbReference type="InterPro" id="IPR020094">
    <property type="entry name" value="TruA/RsuA/RluB/E/F_N"/>
</dbReference>
<dbReference type="GO" id="GO:0000455">
    <property type="term" value="P:enzyme-directed rRNA pseudouridine synthesis"/>
    <property type="evidence" value="ECO:0007669"/>
    <property type="project" value="UniProtKB-ARBA"/>
</dbReference>
<dbReference type="NCBIfam" id="TIGR00093">
    <property type="entry name" value="pseudouridine synthase"/>
    <property type="match status" value="1"/>
</dbReference>
<dbReference type="InterPro" id="IPR036986">
    <property type="entry name" value="S4_RNA-bd_sf"/>
</dbReference>
<dbReference type="PANTHER" id="PTHR47683:SF2">
    <property type="entry name" value="RNA-BINDING S4 DOMAIN-CONTAINING PROTEIN"/>
    <property type="match status" value="1"/>
</dbReference>
<dbReference type="SUPFAM" id="SSF55120">
    <property type="entry name" value="Pseudouridine synthase"/>
    <property type="match status" value="1"/>
</dbReference>
<protein>
    <recommendedName>
        <fullName evidence="5">Dual-specificity RNA pseudouridine synthase RluF</fullName>
        <ecNumber evidence="4">5.4.99.21</ecNumber>
    </recommendedName>
    <alternativeName>
        <fullName evidence="7">23S rRNA pseudouridine(2604) synthase</fullName>
    </alternativeName>
    <alternativeName>
        <fullName evidence="9">Ribosomal large subunit pseudouridine synthase F</fullName>
    </alternativeName>
    <alternativeName>
        <fullName evidence="8">rRNA pseudouridylate synthase F</fullName>
    </alternativeName>
    <alternativeName>
        <fullName evidence="10">rRNA-uridine isomerase F</fullName>
    </alternativeName>
    <alternativeName>
        <fullName evidence="6">tRNA(Tyr) pseudouridine(35) synthase</fullName>
    </alternativeName>
</protein>
<dbReference type="Gene3D" id="3.10.290.10">
    <property type="entry name" value="RNA-binding S4 domain"/>
    <property type="match status" value="1"/>
</dbReference>
<evidence type="ECO:0000313" key="15">
    <source>
        <dbReference type="Proteomes" id="UP000587070"/>
    </source>
</evidence>
<evidence type="ECO:0000256" key="3">
    <source>
        <dbReference type="ARBA" id="ARBA00036535"/>
    </source>
</evidence>
<feature type="compositionally biased region" description="Basic and acidic residues" evidence="12">
    <location>
        <begin position="124"/>
        <end position="139"/>
    </location>
</feature>
<accession>A0A840G4U0</accession>
<proteinExistence type="predicted"/>
<evidence type="ECO:0000256" key="12">
    <source>
        <dbReference type="SAM" id="MobiDB-lite"/>
    </source>
</evidence>
<dbReference type="Proteomes" id="UP000587070">
    <property type="component" value="Unassembled WGS sequence"/>
</dbReference>
<keyword evidence="11" id="KW-0694">RNA-binding</keyword>
<evidence type="ECO:0000256" key="11">
    <source>
        <dbReference type="PROSITE-ProRule" id="PRU00182"/>
    </source>
</evidence>
<feature type="region of interest" description="Disordered" evidence="12">
    <location>
        <begin position="1"/>
        <end position="314"/>
    </location>
</feature>
<dbReference type="FunFam" id="3.30.70.1560:FF:000005">
    <property type="entry name" value="RNA pseudouridylate synthase"/>
    <property type="match status" value="1"/>
</dbReference>
<dbReference type="EC" id="5.4.99.21" evidence="4"/>
<evidence type="ECO:0000313" key="14">
    <source>
        <dbReference type="EMBL" id="MBB4246946.1"/>
    </source>
</evidence>
<dbReference type="InterPro" id="IPR050343">
    <property type="entry name" value="RsuA_PseudoU_synthase"/>
</dbReference>
<dbReference type="SMART" id="SM00363">
    <property type="entry name" value="S4"/>
    <property type="match status" value="1"/>
</dbReference>
<evidence type="ECO:0000256" key="2">
    <source>
        <dbReference type="ARBA" id="ARBA00036390"/>
    </source>
</evidence>
<feature type="compositionally biased region" description="Basic and acidic residues" evidence="12">
    <location>
        <begin position="171"/>
        <end position="190"/>
    </location>
</feature>
<dbReference type="AlphaFoldDB" id="A0A840G4U0"/>
<feature type="compositionally biased region" description="Basic and acidic residues" evidence="12">
    <location>
        <begin position="294"/>
        <end position="307"/>
    </location>
</feature>
<dbReference type="Gene3D" id="3.30.70.1560">
    <property type="entry name" value="Alpha-L RNA-binding motif"/>
    <property type="match status" value="1"/>
</dbReference>
<dbReference type="RefSeq" id="WP_153115437.1">
    <property type="nucleotide sequence ID" value="NZ_JACIGE010000003.1"/>
</dbReference>
<evidence type="ECO:0000256" key="4">
    <source>
        <dbReference type="ARBA" id="ARBA00038922"/>
    </source>
</evidence>
<feature type="domain" description="RNA-binding S4" evidence="13">
    <location>
        <begin position="312"/>
        <end position="369"/>
    </location>
</feature>
<evidence type="ECO:0000256" key="10">
    <source>
        <dbReference type="ARBA" id="ARBA00043147"/>
    </source>
</evidence>
<dbReference type="GO" id="GO:0160138">
    <property type="term" value="F:23S rRNA pseudouridine(2604) synthase activity"/>
    <property type="evidence" value="ECO:0007669"/>
    <property type="project" value="UniProtKB-EC"/>
</dbReference>
<evidence type="ECO:0000256" key="9">
    <source>
        <dbReference type="ARBA" id="ARBA00042890"/>
    </source>
</evidence>
<evidence type="ECO:0000256" key="5">
    <source>
        <dbReference type="ARBA" id="ARBA00039989"/>
    </source>
</evidence>
<dbReference type="PROSITE" id="PS50889">
    <property type="entry name" value="S4"/>
    <property type="match status" value="1"/>
</dbReference>
<reference evidence="14 15" key="1">
    <citation type="submission" date="2020-08" db="EMBL/GenBank/DDBJ databases">
        <title>Genome sequencing of Purple Non-Sulfur Bacteria from various extreme environments.</title>
        <authorList>
            <person name="Mayer M."/>
        </authorList>
    </citation>
    <scope>NUCLEOTIDE SEQUENCE [LARGE SCALE GENOMIC DNA]</scope>
    <source>
        <strain evidence="14 15">2761</strain>
    </source>
</reference>
<evidence type="ECO:0000256" key="6">
    <source>
        <dbReference type="ARBA" id="ARBA00041420"/>
    </source>
</evidence>
<dbReference type="CDD" id="cd00165">
    <property type="entry name" value="S4"/>
    <property type="match status" value="1"/>
</dbReference>
<evidence type="ECO:0000259" key="13">
    <source>
        <dbReference type="SMART" id="SM00363"/>
    </source>
</evidence>
<dbReference type="OrthoDB" id="9807213at2"/>
<feature type="compositionally biased region" description="Low complexity" evidence="12">
    <location>
        <begin position="38"/>
        <end position="65"/>
    </location>
</feature>
<dbReference type="PANTHER" id="PTHR47683">
    <property type="entry name" value="PSEUDOURIDINE SYNTHASE FAMILY PROTEIN-RELATED"/>
    <property type="match status" value="1"/>
</dbReference>
<keyword evidence="1 14" id="KW-0413">Isomerase</keyword>
<sequence length="550" mass="58845">MSNPPRKTLKLPAKAEGEANTARSGRRPLRAANAPRIRQPQAVVAVAAGKPADAAAATPRARPQRSSPDGTDPRRSGPPTGNADSRAGRQGGKPPPRGRDDARGGRPGPAFAGKPGTAGGGRPAEGERGADERRRDFRANDPAGKGRPRDGDKPRGTAPRAGEAIRGGGNLRRDASSVAGDDRFARDKPAPRGGRPAASGERPFPRSKPAPDARPGRGQDGERRTPRDTERTTERSSAGERGKFAGRDKPRIDEKPGRSAKPAGPGKGGRESSQAPWRDAPRPAPARAPAASERPARAPRSPEHDGASPEGVRVSKLLSEQGLCSRREADDYIERGWVFVDGKRVTELGVRVPATAVVTLAPEAQAQQTQRVTILLHKPIGYVSGQPEPGCIPAVKLILPENQYMPPGAPPFRPGHLQGLAPAGRLDLDSTGLLVLTQDGRIARALIGDNSTVDKEYLVRVEGNVTEEGLALLRHGLVLDDRQLRPAIVERLNEDQLRFVLREGRKRQIRRMCELVGLTVVGLKRVRIGRIGLGALPLGQWRYLSDDESF</sequence>
<keyword evidence="15" id="KW-1185">Reference proteome</keyword>
<dbReference type="InterPro" id="IPR042092">
    <property type="entry name" value="PsdUridine_s_RsuA/RluB/E/F_cat"/>
</dbReference>
<feature type="compositionally biased region" description="Basic and acidic residues" evidence="12">
    <location>
        <begin position="209"/>
        <end position="257"/>
    </location>
</feature>